<accession>D8LAS4</accession>
<evidence type="ECO:0000313" key="2">
    <source>
        <dbReference type="Proteomes" id="UP000002630"/>
    </source>
</evidence>
<sequence>MCKVQRFFTGYKDGTEDYSYQVHNSSPQEFFPCPSILPPNSRVRCAAFTPSARRSRRRPAAP</sequence>
<dbReference type="EMBL" id="FN647682">
    <property type="protein sequence ID" value="CBN76433.1"/>
    <property type="molecule type" value="Genomic_DNA"/>
</dbReference>
<dbReference type="Proteomes" id="UP000002630">
    <property type="component" value="Linkage Group LG01"/>
</dbReference>
<dbReference type="AlphaFoldDB" id="D8LAS4"/>
<keyword evidence="2" id="KW-1185">Reference proteome</keyword>
<evidence type="ECO:0000313" key="1">
    <source>
        <dbReference type="EMBL" id="CBN76433.1"/>
    </source>
</evidence>
<protein>
    <submittedName>
        <fullName evidence="1">Uncharacterized protein</fullName>
    </submittedName>
</protein>
<name>D8LAS4_ECTSI</name>
<organism evidence="1 2">
    <name type="scientific">Ectocarpus siliculosus</name>
    <name type="common">Brown alga</name>
    <name type="synonym">Conferva siliculosa</name>
    <dbReference type="NCBI Taxonomy" id="2880"/>
    <lineage>
        <taxon>Eukaryota</taxon>
        <taxon>Sar</taxon>
        <taxon>Stramenopiles</taxon>
        <taxon>Ochrophyta</taxon>
        <taxon>PX clade</taxon>
        <taxon>Phaeophyceae</taxon>
        <taxon>Ectocarpales</taxon>
        <taxon>Ectocarpaceae</taxon>
        <taxon>Ectocarpus</taxon>
    </lineage>
</organism>
<proteinExistence type="predicted"/>
<dbReference type="InParanoid" id="D8LAS4"/>
<dbReference type="EMBL" id="FN649726">
    <property type="protein sequence ID" value="CBN76433.1"/>
    <property type="molecule type" value="Genomic_DNA"/>
</dbReference>
<gene>
    <name evidence="1" type="ORF">Esi_0000_0001</name>
</gene>
<reference evidence="1 2" key="1">
    <citation type="journal article" date="2010" name="Nature">
        <title>The Ectocarpus genome and the independent evolution of multicellularity in brown algae.</title>
        <authorList>
            <person name="Cock J.M."/>
            <person name="Sterck L."/>
            <person name="Rouze P."/>
            <person name="Scornet D."/>
            <person name="Allen A.E."/>
            <person name="Amoutzias G."/>
            <person name="Anthouard V."/>
            <person name="Artiguenave F."/>
            <person name="Aury J.M."/>
            <person name="Badger J.H."/>
            <person name="Beszteri B."/>
            <person name="Billiau K."/>
            <person name="Bonnet E."/>
            <person name="Bothwell J.H."/>
            <person name="Bowler C."/>
            <person name="Boyen C."/>
            <person name="Brownlee C."/>
            <person name="Carrano C.J."/>
            <person name="Charrier B."/>
            <person name="Cho G.Y."/>
            <person name="Coelho S.M."/>
            <person name="Collen J."/>
            <person name="Corre E."/>
            <person name="Da Silva C."/>
            <person name="Delage L."/>
            <person name="Delaroque N."/>
            <person name="Dittami S.M."/>
            <person name="Doulbeau S."/>
            <person name="Elias M."/>
            <person name="Farnham G."/>
            <person name="Gachon C.M."/>
            <person name="Gschloessl B."/>
            <person name="Heesch S."/>
            <person name="Jabbari K."/>
            <person name="Jubin C."/>
            <person name="Kawai H."/>
            <person name="Kimura K."/>
            <person name="Kloareg B."/>
            <person name="Kupper F.C."/>
            <person name="Lang D."/>
            <person name="Le Bail A."/>
            <person name="Leblanc C."/>
            <person name="Lerouge P."/>
            <person name="Lohr M."/>
            <person name="Lopez P.J."/>
            <person name="Martens C."/>
            <person name="Maumus F."/>
            <person name="Michel G."/>
            <person name="Miranda-Saavedra D."/>
            <person name="Morales J."/>
            <person name="Moreau H."/>
            <person name="Motomura T."/>
            <person name="Nagasato C."/>
            <person name="Napoli C.A."/>
            <person name="Nelson D.R."/>
            <person name="Nyvall-Collen P."/>
            <person name="Peters A.F."/>
            <person name="Pommier C."/>
            <person name="Potin P."/>
            <person name="Poulain J."/>
            <person name="Quesneville H."/>
            <person name="Read B."/>
            <person name="Rensing S.A."/>
            <person name="Ritter A."/>
            <person name="Rousvoal S."/>
            <person name="Samanta M."/>
            <person name="Samson G."/>
            <person name="Schroeder D.C."/>
            <person name="Segurens B."/>
            <person name="Strittmatter M."/>
            <person name="Tonon T."/>
            <person name="Tregear J.W."/>
            <person name="Valentin K."/>
            <person name="von Dassow P."/>
            <person name="Yamagishi T."/>
            <person name="Van de Peer Y."/>
            <person name="Wincker P."/>
        </authorList>
    </citation>
    <scope>NUCLEOTIDE SEQUENCE [LARGE SCALE GENOMIC DNA]</scope>
    <source>
        <strain evidence="2">Ec32 / CCAP1310/4</strain>
    </source>
</reference>